<gene>
    <name evidence="4" type="ORF">AOQ84DRAFT_426478</name>
</gene>
<name>A0A8E2F554_9PEZI</name>
<feature type="chain" id="PRO_5034952937" description="Tail specific protease domain-containing protein" evidence="1">
    <location>
        <begin position="24"/>
        <end position="688"/>
    </location>
</feature>
<dbReference type="PANTHER" id="PTHR37049">
    <property type="entry name" value="PEPTIDASE S41 FAMILY PROTEIN"/>
    <property type="match status" value="1"/>
</dbReference>
<organism evidence="4 5">
    <name type="scientific">Glonium stellatum</name>
    <dbReference type="NCBI Taxonomy" id="574774"/>
    <lineage>
        <taxon>Eukaryota</taxon>
        <taxon>Fungi</taxon>
        <taxon>Dikarya</taxon>
        <taxon>Ascomycota</taxon>
        <taxon>Pezizomycotina</taxon>
        <taxon>Dothideomycetes</taxon>
        <taxon>Pleosporomycetidae</taxon>
        <taxon>Gloniales</taxon>
        <taxon>Gloniaceae</taxon>
        <taxon>Glonium</taxon>
    </lineage>
</organism>
<dbReference type="OrthoDB" id="27214at2759"/>
<dbReference type="Pfam" id="PF03572">
    <property type="entry name" value="Peptidase_S41"/>
    <property type="match status" value="1"/>
</dbReference>
<dbReference type="AlphaFoldDB" id="A0A8E2F554"/>
<accession>A0A8E2F554</accession>
<dbReference type="GO" id="GO:0006508">
    <property type="term" value="P:proteolysis"/>
    <property type="evidence" value="ECO:0007669"/>
    <property type="project" value="InterPro"/>
</dbReference>
<dbReference type="Proteomes" id="UP000250140">
    <property type="component" value="Unassembled WGS sequence"/>
</dbReference>
<dbReference type="GO" id="GO:0008236">
    <property type="term" value="F:serine-type peptidase activity"/>
    <property type="evidence" value="ECO:0007669"/>
    <property type="project" value="InterPro"/>
</dbReference>
<evidence type="ECO:0000313" key="4">
    <source>
        <dbReference type="EMBL" id="OCL10626.1"/>
    </source>
</evidence>
<dbReference type="Pfam" id="PF23658">
    <property type="entry name" value="PDZ_CPAF_rel"/>
    <property type="match status" value="1"/>
</dbReference>
<dbReference type="InterPro" id="IPR005151">
    <property type="entry name" value="Tail-specific_protease"/>
</dbReference>
<dbReference type="Gene3D" id="3.90.226.10">
    <property type="entry name" value="2-enoyl-CoA Hydratase, Chain A, domain 1"/>
    <property type="match status" value="1"/>
</dbReference>
<evidence type="ECO:0008006" key="6">
    <source>
        <dbReference type="Google" id="ProtNLM"/>
    </source>
</evidence>
<protein>
    <recommendedName>
        <fullName evidence="6">Tail specific protease domain-containing protein</fullName>
    </recommendedName>
</protein>
<dbReference type="SUPFAM" id="SSF52096">
    <property type="entry name" value="ClpP/crotonase"/>
    <property type="match status" value="1"/>
</dbReference>
<dbReference type="InterPro" id="IPR052766">
    <property type="entry name" value="S41A_metabolite_peptidase"/>
</dbReference>
<feature type="domain" description="CPAF-like PDZ" evidence="3">
    <location>
        <begin position="155"/>
        <end position="275"/>
    </location>
</feature>
<sequence>MWFDAWLALGVLAIYNTVPLAEATPKSSPVSNANPCAAISSLQAAQTNLQSVPAELAYQCLQSVPIDTSRDIQLIQELKLFLNWQSNIAYLKNPPPGSPQPAVDLFDRLNRISYALSNGTNYTSEYEVQAAITSTFQDAHDGHLAFVADILQVFTFDRQCSLVSISEDGRALPKLYLLYDIDSIARGAEYSPSAVTSINGRSSDNALRGLDLSTSVRGSDARYNAHLFNQAGLFASQRVGGFRYSGLYPGAVTEFGLENGTTISTKVVAILSKNLKGVDSGKAFFSKFCTGGASTTEVARPTKLTGTFITSPTKAVVPGYPIPISLHSEGAVAGYFLNDNYDNVAVLTIHTFAPRTESFGEFQAVVKHFLDACRVAGKSKLIVDIRNNPGGDSRLAYDIFKRLFPDAGDPYDPSRFRNHEACNILGQFYFDRSVNGAVDGNLLSPQFWVNSTYGRFESWRNMYGPYGEYNGDKFSAMTFENLTYQHSTVQITGYQKGEKIERQPFTAQDVVMLMDGHCASSCAILFELLRTQGGVKSLVIGGQPSNAPMEAVGGVRGRPIFRYDQIESWISRTYLQASAKEVAAWNKTKLGAMKRIEVLPKRAAVATVNFGDVFRIGDETQTPLEFVYDPADCRIFYTMGMIHNVTQTWQATVDAMWHSNGTRGCVPGSTDGVSSLRMNGNMTHGKGV</sequence>
<reference evidence="4 5" key="1">
    <citation type="journal article" date="2016" name="Nat. Commun.">
        <title>Ectomycorrhizal ecology is imprinted in the genome of the dominant symbiotic fungus Cenococcum geophilum.</title>
        <authorList>
            <consortium name="DOE Joint Genome Institute"/>
            <person name="Peter M."/>
            <person name="Kohler A."/>
            <person name="Ohm R.A."/>
            <person name="Kuo A."/>
            <person name="Krutzmann J."/>
            <person name="Morin E."/>
            <person name="Arend M."/>
            <person name="Barry K.W."/>
            <person name="Binder M."/>
            <person name="Choi C."/>
            <person name="Clum A."/>
            <person name="Copeland A."/>
            <person name="Grisel N."/>
            <person name="Haridas S."/>
            <person name="Kipfer T."/>
            <person name="LaButti K."/>
            <person name="Lindquist E."/>
            <person name="Lipzen A."/>
            <person name="Maire R."/>
            <person name="Meier B."/>
            <person name="Mihaltcheva S."/>
            <person name="Molinier V."/>
            <person name="Murat C."/>
            <person name="Poggeler S."/>
            <person name="Quandt C.A."/>
            <person name="Sperisen C."/>
            <person name="Tritt A."/>
            <person name="Tisserant E."/>
            <person name="Crous P.W."/>
            <person name="Henrissat B."/>
            <person name="Nehls U."/>
            <person name="Egli S."/>
            <person name="Spatafora J.W."/>
            <person name="Grigoriev I.V."/>
            <person name="Martin F.M."/>
        </authorList>
    </citation>
    <scope>NUCLEOTIDE SEQUENCE [LARGE SCALE GENOMIC DNA]</scope>
    <source>
        <strain evidence="4 5">CBS 207.34</strain>
    </source>
</reference>
<feature type="signal peptide" evidence="1">
    <location>
        <begin position="1"/>
        <end position="23"/>
    </location>
</feature>
<evidence type="ECO:0000256" key="1">
    <source>
        <dbReference type="SAM" id="SignalP"/>
    </source>
</evidence>
<keyword evidence="1" id="KW-0732">Signal</keyword>
<feature type="domain" description="Tail specific protease" evidence="2">
    <location>
        <begin position="343"/>
        <end position="535"/>
    </location>
</feature>
<dbReference type="EMBL" id="KV749202">
    <property type="protein sequence ID" value="OCL10626.1"/>
    <property type="molecule type" value="Genomic_DNA"/>
</dbReference>
<dbReference type="PANTHER" id="PTHR37049:SF4">
    <property type="entry name" value="RHODANESE DOMAIN-CONTAINING PROTEIN"/>
    <property type="match status" value="1"/>
</dbReference>
<evidence type="ECO:0000313" key="5">
    <source>
        <dbReference type="Proteomes" id="UP000250140"/>
    </source>
</evidence>
<evidence type="ECO:0000259" key="3">
    <source>
        <dbReference type="Pfam" id="PF23658"/>
    </source>
</evidence>
<dbReference type="InterPro" id="IPR056186">
    <property type="entry name" value="PDZ_CPAF-rel"/>
</dbReference>
<keyword evidence="5" id="KW-1185">Reference proteome</keyword>
<proteinExistence type="predicted"/>
<evidence type="ECO:0000259" key="2">
    <source>
        <dbReference type="Pfam" id="PF03572"/>
    </source>
</evidence>
<dbReference type="InterPro" id="IPR029045">
    <property type="entry name" value="ClpP/crotonase-like_dom_sf"/>
</dbReference>